<dbReference type="OrthoDB" id="10532104at2759"/>
<protein>
    <submittedName>
        <fullName evidence="1">Uncharacterized protein</fullName>
    </submittedName>
</protein>
<dbReference type="EMBL" id="PQFF01000094">
    <property type="protein sequence ID" value="RHZ83003.1"/>
    <property type="molecule type" value="Genomic_DNA"/>
</dbReference>
<gene>
    <name evidence="1" type="ORF">Glove_101g30</name>
</gene>
<dbReference type="AlphaFoldDB" id="A0A397JDD8"/>
<evidence type="ECO:0000313" key="2">
    <source>
        <dbReference type="Proteomes" id="UP000266861"/>
    </source>
</evidence>
<reference evidence="1 2" key="1">
    <citation type="submission" date="2018-08" db="EMBL/GenBank/DDBJ databases">
        <title>Genome and evolution of the arbuscular mycorrhizal fungus Diversispora epigaea (formerly Glomus versiforme) and its bacterial endosymbionts.</title>
        <authorList>
            <person name="Sun X."/>
            <person name="Fei Z."/>
            <person name="Harrison M."/>
        </authorList>
    </citation>
    <scope>NUCLEOTIDE SEQUENCE [LARGE SCALE GENOMIC DNA]</scope>
    <source>
        <strain evidence="1 2">IT104</strain>
    </source>
</reference>
<comment type="caution">
    <text evidence="1">The sequence shown here is derived from an EMBL/GenBank/DDBJ whole genome shotgun (WGS) entry which is preliminary data.</text>
</comment>
<organism evidence="1 2">
    <name type="scientific">Diversispora epigaea</name>
    <dbReference type="NCBI Taxonomy" id="1348612"/>
    <lineage>
        <taxon>Eukaryota</taxon>
        <taxon>Fungi</taxon>
        <taxon>Fungi incertae sedis</taxon>
        <taxon>Mucoromycota</taxon>
        <taxon>Glomeromycotina</taxon>
        <taxon>Glomeromycetes</taxon>
        <taxon>Diversisporales</taxon>
        <taxon>Diversisporaceae</taxon>
        <taxon>Diversispora</taxon>
    </lineage>
</organism>
<accession>A0A397JDD8</accession>
<sequence>MSIARFSHEVLAHELDREIALQKLYYRPKGYYRTVEKMRDVFHKFRPKFIQYTSFNGIQDLNEVHKSDIIPLSYNKIDNQIFIHRSVIKDIATRFRKSCTLTNKFSTSLAKIFKVIYEDSNCG</sequence>
<proteinExistence type="predicted"/>
<dbReference type="Proteomes" id="UP000266861">
    <property type="component" value="Unassembled WGS sequence"/>
</dbReference>
<keyword evidence="2" id="KW-1185">Reference proteome</keyword>
<name>A0A397JDD8_9GLOM</name>
<evidence type="ECO:0000313" key="1">
    <source>
        <dbReference type="EMBL" id="RHZ83003.1"/>
    </source>
</evidence>